<feature type="compositionally biased region" description="Pro residues" evidence="1">
    <location>
        <begin position="244"/>
        <end position="254"/>
    </location>
</feature>
<dbReference type="Proteomes" id="UP000002357">
    <property type="component" value="Plasmid pSCL4"/>
</dbReference>
<protein>
    <recommendedName>
        <fullName evidence="2">Trypsin-co-occurring domain-containing protein</fullName>
    </recommendedName>
</protein>
<feature type="region of interest" description="Disordered" evidence="1">
    <location>
        <begin position="1"/>
        <end position="79"/>
    </location>
</feature>
<dbReference type="AlphaFoldDB" id="D5SJP7"/>
<feature type="domain" description="Trypsin-co-occurring" evidence="2">
    <location>
        <begin position="152"/>
        <end position="230"/>
    </location>
</feature>
<accession>D5SJP7</accession>
<keyword evidence="4" id="KW-1185">Reference proteome</keyword>
<keyword evidence="3" id="KW-0614">Plasmid</keyword>
<gene>
    <name evidence="3" type="ORF">SCLAV_p0653</name>
</gene>
<geneLocation type="plasmid" evidence="3 4">
    <name>pSCL4</name>
</geneLocation>
<dbReference type="NCBIfam" id="NF041216">
    <property type="entry name" value="CU044_2847_fam"/>
    <property type="match status" value="1"/>
</dbReference>
<feature type="compositionally biased region" description="Low complexity" evidence="1">
    <location>
        <begin position="1"/>
        <end position="11"/>
    </location>
</feature>
<evidence type="ECO:0000256" key="1">
    <source>
        <dbReference type="SAM" id="MobiDB-lite"/>
    </source>
</evidence>
<evidence type="ECO:0000259" key="2">
    <source>
        <dbReference type="Pfam" id="PF19493"/>
    </source>
</evidence>
<dbReference type="InterPro" id="IPR045794">
    <property type="entry name" value="Trypco1"/>
</dbReference>
<feature type="compositionally biased region" description="Gly residues" evidence="1">
    <location>
        <begin position="111"/>
        <end position="123"/>
    </location>
</feature>
<dbReference type="EMBL" id="CM000914">
    <property type="protein sequence ID" value="EFG04140.2"/>
    <property type="molecule type" value="Genomic_DNA"/>
</dbReference>
<name>D5SJP7_STRCL</name>
<dbReference type="eggNOG" id="ENOG5032M1J">
    <property type="taxonomic scope" value="Bacteria"/>
</dbReference>
<reference evidence="3 4" key="1">
    <citation type="journal article" date="2010" name="Genome Biol. Evol.">
        <title>The sequence of a 1.8-mb bacterial linear plasmid reveals a rich evolutionary reservoir of secondary metabolic pathways.</title>
        <authorList>
            <person name="Medema M.H."/>
            <person name="Trefzer A."/>
            <person name="Kovalchuk A."/>
            <person name="van den Berg M."/>
            <person name="Mueller U."/>
            <person name="Heijne W."/>
            <person name="Wu L."/>
            <person name="Alam M.T."/>
            <person name="Ronning C.M."/>
            <person name="Nierman W.C."/>
            <person name="Bovenberg R.A.L."/>
            <person name="Breitling R."/>
            <person name="Takano E."/>
        </authorList>
    </citation>
    <scope>NUCLEOTIDE SEQUENCE [LARGE SCALE GENOMIC DNA]</scope>
    <source>
        <strain evidence="4">ATCC 27064 / DSM 738 / JCM 4710 / NBRC 13307 / NCIMB 12785 / NRRL 3585 / VKM Ac-602</strain>
        <plasmid evidence="3">pSCL4</plasmid>
    </source>
</reference>
<sequence length="254" mass="25396">MRGPAGPLRSPGGRRGGMSGGCATGPGGRGDGPAPESGRTTRWVQGAGTIRKAACASGRRPAGSARGSPFDRRIRLPRGRLRPMGDVTLIFDDGSTVRLHLAPETDTASGAGNGSGSGRGGGTAHPEADGTAGTAGTADELDLPEGFGSARPVSVDGRAAQALTRSGDALAQALRPLGGVLDGIHRSFTGFAQRPDEVTVQFGVTLGSDLSLGVFSGSGQASFTVSATWNLANGTPPGNRPGERPPPPPRANGS</sequence>
<feature type="compositionally biased region" description="Gly residues" evidence="1">
    <location>
        <begin position="13"/>
        <end position="31"/>
    </location>
</feature>
<evidence type="ECO:0000313" key="4">
    <source>
        <dbReference type="Proteomes" id="UP000002357"/>
    </source>
</evidence>
<feature type="region of interest" description="Disordered" evidence="1">
    <location>
        <begin position="230"/>
        <end position="254"/>
    </location>
</feature>
<dbReference type="Pfam" id="PF19493">
    <property type="entry name" value="Trypco1"/>
    <property type="match status" value="1"/>
</dbReference>
<organism evidence="3 4">
    <name type="scientific">Streptomyces clavuligerus</name>
    <dbReference type="NCBI Taxonomy" id="1901"/>
    <lineage>
        <taxon>Bacteria</taxon>
        <taxon>Bacillati</taxon>
        <taxon>Actinomycetota</taxon>
        <taxon>Actinomycetes</taxon>
        <taxon>Kitasatosporales</taxon>
        <taxon>Streptomycetaceae</taxon>
        <taxon>Streptomyces</taxon>
    </lineage>
</organism>
<proteinExistence type="predicted"/>
<feature type="region of interest" description="Disordered" evidence="1">
    <location>
        <begin position="103"/>
        <end position="152"/>
    </location>
</feature>
<evidence type="ECO:0000313" key="3">
    <source>
        <dbReference type="EMBL" id="EFG04140.2"/>
    </source>
</evidence>